<dbReference type="InterPro" id="IPR050517">
    <property type="entry name" value="DDR_Repair_Kinase"/>
</dbReference>
<dbReference type="InterPro" id="IPR003151">
    <property type="entry name" value="PIK-rel_kinase_FAT"/>
</dbReference>
<evidence type="ECO:0000256" key="1">
    <source>
        <dbReference type="ARBA" id="ARBA00022737"/>
    </source>
</evidence>
<dbReference type="PANTHER" id="PTHR11139">
    <property type="entry name" value="ATAXIA TELANGIECTASIA MUTATED ATM -RELATED"/>
    <property type="match status" value="1"/>
</dbReference>
<dbReference type="EMBL" id="QGNW01000842">
    <property type="protein sequence ID" value="RVW61153.1"/>
    <property type="molecule type" value="Genomic_DNA"/>
</dbReference>
<feature type="domain" description="FAT" evidence="2">
    <location>
        <begin position="1057"/>
        <end position="1597"/>
    </location>
</feature>
<reference evidence="3 4" key="1">
    <citation type="journal article" date="2018" name="PLoS Genet.">
        <title>Population sequencing reveals clonal diversity and ancestral inbreeding in the grapevine cultivar Chardonnay.</title>
        <authorList>
            <person name="Roach M.J."/>
            <person name="Johnson D.L."/>
            <person name="Bohlmann J."/>
            <person name="van Vuuren H.J."/>
            <person name="Jones S.J."/>
            <person name="Pretorius I.S."/>
            <person name="Schmidt S.A."/>
            <person name="Borneman A.R."/>
        </authorList>
    </citation>
    <scope>NUCLEOTIDE SEQUENCE [LARGE SCALE GENOMIC DNA]</scope>
    <source>
        <strain evidence="4">cv. Chardonnay</strain>
        <tissue evidence="3">Leaf</tissue>
    </source>
</reference>
<dbReference type="GO" id="GO:0004674">
    <property type="term" value="F:protein serine/threonine kinase activity"/>
    <property type="evidence" value="ECO:0007669"/>
    <property type="project" value="InterPro"/>
</dbReference>
<dbReference type="Gene3D" id="1.25.10.10">
    <property type="entry name" value="Leucine-rich Repeat Variant"/>
    <property type="match status" value="1"/>
</dbReference>
<name>A0A438FME1_VITVI</name>
<dbReference type="Pfam" id="PF15785">
    <property type="entry name" value="SMG1"/>
    <property type="match status" value="1"/>
</dbReference>
<dbReference type="PROSITE" id="PS51189">
    <property type="entry name" value="FAT"/>
    <property type="match status" value="1"/>
</dbReference>
<dbReference type="Pfam" id="PF02259">
    <property type="entry name" value="FAT"/>
    <property type="match status" value="1"/>
</dbReference>
<dbReference type="Proteomes" id="UP000288805">
    <property type="component" value="Unassembled WGS sequence"/>
</dbReference>
<evidence type="ECO:0000259" key="2">
    <source>
        <dbReference type="PROSITE" id="PS51189"/>
    </source>
</evidence>
<organism evidence="3 4">
    <name type="scientific">Vitis vinifera</name>
    <name type="common">Grape</name>
    <dbReference type="NCBI Taxonomy" id="29760"/>
    <lineage>
        <taxon>Eukaryota</taxon>
        <taxon>Viridiplantae</taxon>
        <taxon>Streptophyta</taxon>
        <taxon>Embryophyta</taxon>
        <taxon>Tracheophyta</taxon>
        <taxon>Spermatophyta</taxon>
        <taxon>Magnoliopsida</taxon>
        <taxon>eudicotyledons</taxon>
        <taxon>Gunneridae</taxon>
        <taxon>Pentapetalae</taxon>
        <taxon>rosids</taxon>
        <taxon>Vitales</taxon>
        <taxon>Vitaceae</taxon>
        <taxon>Viteae</taxon>
        <taxon>Vitis</taxon>
    </lineage>
</organism>
<evidence type="ECO:0000313" key="4">
    <source>
        <dbReference type="Proteomes" id="UP000288805"/>
    </source>
</evidence>
<evidence type="ECO:0000313" key="3">
    <source>
        <dbReference type="EMBL" id="RVW61153.1"/>
    </source>
</evidence>
<proteinExistence type="predicted"/>
<keyword evidence="3" id="KW-0808">Transferase</keyword>
<protein>
    <submittedName>
        <fullName evidence="3">Serine/threonine-protein kinase SMG1</fullName>
    </submittedName>
</protein>
<comment type="caution">
    <text evidence="3">The sequence shown here is derived from an EMBL/GenBank/DDBJ whole genome shotgun (WGS) entry which is preliminary data.</text>
</comment>
<keyword evidence="1" id="KW-0677">Repeat</keyword>
<sequence length="1660" mass="185264">MMMQGLHHQQQQLAALIAVALPKDDAASSSSSSPSPSEDDVSSRLAAINSLHRGILYPPNSVLVTHSASFLSQGFSQLLSDKSYSVRQAAATAYGALCSVMCSISLASNGRQNHVLLSSLVDRFISWALPLLSNGNAGDGTTELALEGLREFLNIGDVGGIERYALPILKACQELLEDERTSLNLLHQLLGVLTLISLKFVRCFQPHFVDIVDLLLGWALVPDLADTDRCVIMDSFLQFQKHWVGNLQFSLGLLSKFLGDMDVLLQDGSPGTPKQFRRLLALLSCFSTVLQSTASGMLEMNLLEQISEPLTTMLPQLLWCLSMVGRKFGWSKWIGDSWKCLTLLAEILCERFSTFYPMAVDTLFQSLELDNITHLVGSGKITSFQVHGVLKTNLQLLSLQKLGLLPSSVQKILQFDLPISQMRLHPNHLVTGSSAATYIFLLQHGNNEVVEKAVTSLTEELELLKGMLGKMMGHGNEVHGIKSPNFLIGQPEIAALYLKRSEKLISFIIEKLNPFNVPILGCADLEVNVIRTLDQLTAVEFSSKCSLRKQISKNDSVDIATGEVLDRNDFRDGHSILVIEHLRKYSMLLVQALHVSTPLSVKVVALEWIQRFFLEAALDREPKVRSHVALVLGLLLQARLIHPMHFYPMTEVVLEKLGDPDVDIKNAFVRLLTQVLPVTMYICGLLDCGTVTACSPRSIGLGSISNLHWKQIFALKQLHQQLHSQQLVSILSFISQRWKVPLSSWVQRLIHSRRISKDFVGQLEETGNFGVNGLWLDIKVDEDTLERICSVNNLAGAWWAIHEAARYCIATRLRTNLGGPTQTFAALERMLLDISHVLRLDTEQNDGNLNIIGSSGAHFLPMRLLFDFVEALKKNVYNAYEGSAFLPCAPRQRAEESLLSTTKDKSRAQVAEFLHNIRGRFSGDILRVLRHMALALCKSHESEALFGLQKWASMTFSSLFVEENQSLNHSEILGPFSWITGLVYQAEGQYEKAAAHFTHSLQTEESLNSMGSDGVQFAIARFIESFTAVSDWKSLESWLLELQNLRAKHAGKSYSGALTTAGNEINAIHALACFDEGDFQAAWAFLDLTPKSSSELTLDPKLALQRSEQMLLQAMLLQNEGKVDKVSQEIQKARSMLEETLSVLPLDGVAEAAAHAAQLHCIFAFEEGYKHKDSQDNPKQLQSILSSYVQSVQSPINRIHQDCNPWLKILRVYRTILPTSPVTLQLCMNLFSLARKQGNLLLANRLHKYLRDHVFSCSEGRYRDFLILNMQYEGILLKHAESNFEDAFTNLWSFIRPCMDFSDFSLENIVFRMQADFNVSDASSLGGSMCSCNDENLKSKPRLSLVIEEMVGTFTKLSSRLCPTMGKSWISYASWCYNQARNSLYNSNGTVLQSLSFSHVLFPEIPPERFRLTEEEISRVESVISKLLQEKNDAENPIDDGEEWKFWLESAEHLRNENPMKALVQQVVNILEAAAGAPGVENSGGECLSAKLASQLQISLLRANAGLEEKDRKLHLEGNLVCPTHPSELWIGLKDTLEPALSTVPLLPWQEITPQLFARLSSHPEQVVRKQLEGLLMMLAKLSPWSIVYPTLVDVNAYEEEPSEELQHVVGCLSDITLFQTLALFIFQIHFLLQPFQIQPSLANLFDTGSLPSVCPGSSD</sequence>
<accession>A0A438FME1</accession>
<dbReference type="InterPro" id="IPR014009">
    <property type="entry name" value="PIK_FAT"/>
</dbReference>
<keyword evidence="3" id="KW-0418">Kinase</keyword>
<dbReference type="PANTHER" id="PTHR11139:SF71">
    <property type="entry name" value="SERINE_THREONINE-PROTEIN KINASE SMG1"/>
    <property type="match status" value="1"/>
</dbReference>
<gene>
    <name evidence="3" type="primary">SMG1_1</name>
    <name evidence="3" type="ORF">CK203_020711</name>
</gene>
<dbReference type="InterPro" id="IPR000357">
    <property type="entry name" value="HEAT"/>
</dbReference>
<dbReference type="InterPro" id="IPR031559">
    <property type="entry name" value="SMG1"/>
</dbReference>
<dbReference type="InterPro" id="IPR011989">
    <property type="entry name" value="ARM-like"/>
</dbReference>
<dbReference type="GO" id="GO:0000184">
    <property type="term" value="P:nuclear-transcribed mRNA catabolic process, nonsense-mediated decay"/>
    <property type="evidence" value="ECO:0007669"/>
    <property type="project" value="InterPro"/>
</dbReference>
<dbReference type="Pfam" id="PF02985">
    <property type="entry name" value="HEAT"/>
    <property type="match status" value="1"/>
</dbReference>
<dbReference type="SUPFAM" id="SSF48371">
    <property type="entry name" value="ARM repeat"/>
    <property type="match status" value="1"/>
</dbReference>
<dbReference type="InterPro" id="IPR016024">
    <property type="entry name" value="ARM-type_fold"/>
</dbReference>